<evidence type="ECO:0000313" key="2">
    <source>
        <dbReference type="EMBL" id="MBP1968000.1"/>
    </source>
</evidence>
<gene>
    <name evidence="2" type="ORF">J2Z83_000092</name>
</gene>
<name>A0ABS4IBE5_9BACI</name>
<sequence>MEQQLTKNYVVFSQTMAGYMMLNGCRLIKAAPHRKQPTKNVYYFPDTEYVREFANNYIELRKNA</sequence>
<evidence type="ECO:0000313" key="3">
    <source>
        <dbReference type="Proteomes" id="UP001519345"/>
    </source>
</evidence>
<reference evidence="2 3" key="1">
    <citation type="submission" date="2021-03" db="EMBL/GenBank/DDBJ databases">
        <title>Genomic Encyclopedia of Type Strains, Phase IV (KMG-IV): sequencing the most valuable type-strain genomes for metagenomic binning, comparative biology and taxonomic classification.</title>
        <authorList>
            <person name="Goeker M."/>
        </authorList>
    </citation>
    <scope>NUCLEOTIDE SEQUENCE [LARGE SCALE GENOMIC DNA]</scope>
    <source>
        <strain evidence="2 3">DSM 25609</strain>
    </source>
</reference>
<dbReference type="EMBL" id="JAGGKX010000001">
    <property type="protein sequence ID" value="MBP1968000.1"/>
    <property type="molecule type" value="Genomic_DNA"/>
</dbReference>
<keyword evidence="3" id="KW-1185">Reference proteome</keyword>
<dbReference type="InterPro" id="IPR043718">
    <property type="entry name" value="DUF5659"/>
</dbReference>
<dbReference type="Pfam" id="PF18903">
    <property type="entry name" value="DUF5659"/>
    <property type="match status" value="1"/>
</dbReference>
<organism evidence="2 3">
    <name type="scientific">Virgibacillus natechei</name>
    <dbReference type="NCBI Taxonomy" id="1216297"/>
    <lineage>
        <taxon>Bacteria</taxon>
        <taxon>Bacillati</taxon>
        <taxon>Bacillota</taxon>
        <taxon>Bacilli</taxon>
        <taxon>Bacillales</taxon>
        <taxon>Bacillaceae</taxon>
        <taxon>Virgibacillus</taxon>
    </lineage>
</organism>
<comment type="caution">
    <text evidence="2">The sequence shown here is derived from an EMBL/GenBank/DDBJ whole genome shotgun (WGS) entry which is preliminary data.</text>
</comment>
<dbReference type="RefSeq" id="WP_209461244.1">
    <property type="nucleotide sequence ID" value="NZ_CP110224.1"/>
</dbReference>
<evidence type="ECO:0000259" key="1">
    <source>
        <dbReference type="Pfam" id="PF18903"/>
    </source>
</evidence>
<accession>A0ABS4IBE5</accession>
<dbReference type="Proteomes" id="UP001519345">
    <property type="component" value="Unassembled WGS sequence"/>
</dbReference>
<proteinExistence type="predicted"/>
<protein>
    <submittedName>
        <fullName evidence="2">Uncharacterized protein YgiM (DUF1202 family)</fullName>
    </submittedName>
</protein>
<feature type="domain" description="DUF5659" evidence="1">
    <location>
        <begin position="7"/>
        <end position="58"/>
    </location>
</feature>